<organism evidence="1 2">
    <name type="scientific">Pseudidiomarina homiensis</name>
    <dbReference type="NCBI Taxonomy" id="364198"/>
    <lineage>
        <taxon>Bacteria</taxon>
        <taxon>Pseudomonadati</taxon>
        <taxon>Pseudomonadota</taxon>
        <taxon>Gammaproteobacteria</taxon>
        <taxon>Alteromonadales</taxon>
        <taxon>Idiomarinaceae</taxon>
        <taxon>Pseudidiomarina</taxon>
    </lineage>
</organism>
<dbReference type="Proteomes" id="UP000287649">
    <property type="component" value="Unassembled WGS sequence"/>
</dbReference>
<dbReference type="EMBL" id="PIPX01000001">
    <property type="protein sequence ID" value="RUO56321.1"/>
    <property type="molecule type" value="Genomic_DNA"/>
</dbReference>
<comment type="caution">
    <text evidence="1">The sequence shown here is derived from an EMBL/GenBank/DDBJ whole genome shotgun (WGS) entry which is preliminary data.</text>
</comment>
<dbReference type="RefSeq" id="WP_126771473.1">
    <property type="nucleotide sequence ID" value="NZ_PIPX01000001.1"/>
</dbReference>
<evidence type="ECO:0000313" key="2">
    <source>
        <dbReference type="Proteomes" id="UP000287649"/>
    </source>
</evidence>
<name>A0A432Y604_9GAMM</name>
<accession>A0A432Y604</accession>
<dbReference type="AlphaFoldDB" id="A0A432Y604"/>
<gene>
    <name evidence="1" type="ORF">CWI70_06110</name>
</gene>
<keyword evidence="2" id="KW-1185">Reference proteome</keyword>
<protein>
    <submittedName>
        <fullName evidence="1">Uncharacterized protein</fullName>
    </submittedName>
</protein>
<proteinExistence type="predicted"/>
<sequence>MPILGVISGDIVKSQALRGHQLEVSLERLHEVLATLRERDLVKAFDIFRGDAFQIITTKPQSICVVAVLLRLFMASAKTPVAVRQSLAIGRVENLRESVKLSSGEAFVLSGRGLDNMQSQLITLQLSNHESSAALSLTTRLLDALLSEFSKNECEVLSHYLLKSYIDAETITHADLAKVLNRSRSHITRQLNKAYYELVVEYLNYTQKSIEELIEHG</sequence>
<reference evidence="2" key="1">
    <citation type="journal article" date="2018" name="Front. Microbiol.">
        <title>Genome-Based Analysis Reveals the Taxonomy and Diversity of the Family Idiomarinaceae.</title>
        <authorList>
            <person name="Liu Y."/>
            <person name="Lai Q."/>
            <person name="Shao Z."/>
        </authorList>
    </citation>
    <scope>NUCLEOTIDE SEQUENCE [LARGE SCALE GENOMIC DNA]</scope>
    <source>
        <strain evidence="2">PO-M2</strain>
    </source>
</reference>
<dbReference type="OrthoDB" id="7064118at2"/>
<evidence type="ECO:0000313" key="1">
    <source>
        <dbReference type="EMBL" id="RUO56321.1"/>
    </source>
</evidence>